<protein>
    <submittedName>
        <fullName evidence="4">Fibrinogen C-terminal domain-containing protein</fullName>
    </submittedName>
</protein>
<accession>A0A1I8IC69</accession>
<dbReference type="PANTHER" id="PTHR19143">
    <property type="entry name" value="FIBRINOGEN/TENASCIN/ANGIOPOEITIN"/>
    <property type="match status" value="1"/>
</dbReference>
<feature type="region of interest" description="Disordered" evidence="1">
    <location>
        <begin position="594"/>
        <end position="683"/>
    </location>
</feature>
<dbReference type="InterPro" id="IPR002181">
    <property type="entry name" value="Fibrinogen_a/b/g_C_dom"/>
</dbReference>
<dbReference type="WBParaSite" id="maker-uti_cns_0011547-snap-gene-0.2-mRNA-1">
    <property type="protein sequence ID" value="maker-uti_cns_0011547-snap-gene-0.2-mRNA-1"/>
    <property type="gene ID" value="maker-uti_cns_0011547-snap-gene-0.2"/>
</dbReference>
<feature type="compositionally biased region" description="Basic and acidic residues" evidence="1">
    <location>
        <begin position="641"/>
        <end position="650"/>
    </location>
</feature>
<feature type="region of interest" description="Disordered" evidence="1">
    <location>
        <begin position="53"/>
        <end position="100"/>
    </location>
</feature>
<dbReference type="PROSITE" id="PS51406">
    <property type="entry name" value="FIBRINOGEN_C_2"/>
    <property type="match status" value="1"/>
</dbReference>
<feature type="compositionally biased region" description="Basic and acidic residues" evidence="1">
    <location>
        <begin position="595"/>
        <end position="626"/>
    </location>
</feature>
<sequence>SVVNAGGESGSDSGFVGVFSVSRVSRNVRGWLQDEGRLAGWLRRDDPAIAPLIARAGSPRTRPRLPRLQPQLPPRLDAPSSSDSAPSESRSRCRSEPELSMEDEVDAESCRLLFCRLLRCWNSLLTSSTMAENSLSARGRLEPLGGSGGGVCEEVGVGRACGTAPALELEMEAVLAAVGAAAAAEVQQAEHCSICALLTEAPYVELQNSARDGNCWCCCSCKAPSPSMLSIRTELLAGSLPYSSSLSVLSAAIFHGGRWKPTGSLPSRRLGSDRLSWRTCPLLVTISRLSACRANSCISSALMPPLSWPPTKKFTLPSTLSTLMMQLLPMSRMNTWLSETAMLLIQSIGMPRLPAEITLVTSPSRLVTVTVALEANFIVSDDQSAAAVEVAAQPSSRWSCRLPLLTRRTAVFDRDGGMQWLQTGPSSVEFNSSTMRWLSPLLPARVSSFSQSVASVISLSLPATESCARCICDITVSDHCSMLSRMASKVACTSASCKVNESCMDSQKFVVGLLCCILIQCAKLSSCYEQFCDVERWLTDNDMPVNRLDVSSYAKSRLLVSLQSREKLIKCSFLRAVHKEADLERSFKQSRYRVSKREIKNRQEEKTRRHNRERDEVDKDDRDLSSRGDSQNDDLLDAVDEAGKRSRSPDEWDSNASTERQAQPVEEQSKQQQPEDVEATEKPTFFRNWTEYRSGFGDPSGEHFLGLDALAEMTSRREYQLWVVLEDWEGLVKHVNYDRFFVFGKQYNYKLIVDRFHGDASVGDSLGSHSNASFSTFDSDNDLVDTKFGGNCAKRFRGGFWYFSCYRANPTGQYYQGGAIPNKKCDGIVWKTWKGPHYSLKSIEMKIKPL</sequence>
<proteinExistence type="predicted"/>
<dbReference type="SUPFAM" id="SSF56496">
    <property type="entry name" value="Fibrinogen C-terminal domain-like"/>
    <property type="match status" value="1"/>
</dbReference>
<dbReference type="Pfam" id="PF00147">
    <property type="entry name" value="Fibrinogen_C"/>
    <property type="match status" value="1"/>
</dbReference>
<dbReference type="Gene3D" id="3.90.215.10">
    <property type="entry name" value="Gamma Fibrinogen, chain A, domain 1"/>
    <property type="match status" value="1"/>
</dbReference>
<reference evidence="4" key="1">
    <citation type="submission" date="2016-11" db="UniProtKB">
        <authorList>
            <consortium name="WormBaseParasite"/>
        </authorList>
    </citation>
    <scope>IDENTIFICATION</scope>
</reference>
<dbReference type="InterPro" id="IPR050373">
    <property type="entry name" value="Fibrinogen_C-term_domain"/>
</dbReference>
<dbReference type="GO" id="GO:0005615">
    <property type="term" value="C:extracellular space"/>
    <property type="evidence" value="ECO:0007669"/>
    <property type="project" value="TreeGrafter"/>
</dbReference>
<organism evidence="3 4">
    <name type="scientific">Macrostomum lignano</name>
    <dbReference type="NCBI Taxonomy" id="282301"/>
    <lineage>
        <taxon>Eukaryota</taxon>
        <taxon>Metazoa</taxon>
        <taxon>Spiralia</taxon>
        <taxon>Lophotrochozoa</taxon>
        <taxon>Platyhelminthes</taxon>
        <taxon>Rhabditophora</taxon>
        <taxon>Macrostomorpha</taxon>
        <taxon>Macrostomida</taxon>
        <taxon>Macrostomidae</taxon>
        <taxon>Macrostomum</taxon>
    </lineage>
</organism>
<feature type="domain" description="Fibrinogen C-terminal" evidence="2">
    <location>
        <begin position="612"/>
        <end position="850"/>
    </location>
</feature>
<feature type="compositionally biased region" description="Low complexity" evidence="1">
    <location>
        <begin position="66"/>
        <end position="88"/>
    </location>
</feature>
<dbReference type="Proteomes" id="UP000095280">
    <property type="component" value="Unplaced"/>
</dbReference>
<dbReference type="CDD" id="cd00087">
    <property type="entry name" value="FReD"/>
    <property type="match status" value="1"/>
</dbReference>
<evidence type="ECO:0000313" key="4">
    <source>
        <dbReference type="WBParaSite" id="maker-uti_cns_0011547-snap-gene-0.2-mRNA-1"/>
    </source>
</evidence>
<dbReference type="SMART" id="SM00186">
    <property type="entry name" value="FBG"/>
    <property type="match status" value="1"/>
</dbReference>
<dbReference type="InterPro" id="IPR014716">
    <property type="entry name" value="Fibrinogen_a/b/g_C_1"/>
</dbReference>
<dbReference type="InterPro" id="IPR036056">
    <property type="entry name" value="Fibrinogen-like_C"/>
</dbReference>
<evidence type="ECO:0000313" key="3">
    <source>
        <dbReference type="Proteomes" id="UP000095280"/>
    </source>
</evidence>
<evidence type="ECO:0000256" key="1">
    <source>
        <dbReference type="SAM" id="MobiDB-lite"/>
    </source>
</evidence>
<feature type="compositionally biased region" description="Acidic residues" evidence="1">
    <location>
        <begin position="631"/>
        <end position="640"/>
    </location>
</feature>
<evidence type="ECO:0000259" key="2">
    <source>
        <dbReference type="PROSITE" id="PS51406"/>
    </source>
</evidence>
<name>A0A1I8IC69_9PLAT</name>
<dbReference type="AlphaFoldDB" id="A0A1I8IC69"/>
<keyword evidence="3" id="KW-1185">Reference proteome</keyword>